<gene>
    <name evidence="1" type="ORF">BW247_05195</name>
</gene>
<accession>A0A1P8UFE8</accession>
<proteinExistence type="predicted"/>
<dbReference type="AlphaFoldDB" id="A0A1P8UFE8"/>
<evidence type="ECO:0008006" key="3">
    <source>
        <dbReference type="Google" id="ProtNLM"/>
    </source>
</evidence>
<organism evidence="1 2">
    <name type="scientific">Acidihalobacter ferrooxydans</name>
    <dbReference type="NCBI Taxonomy" id="1765967"/>
    <lineage>
        <taxon>Bacteria</taxon>
        <taxon>Pseudomonadati</taxon>
        <taxon>Pseudomonadota</taxon>
        <taxon>Gammaproteobacteria</taxon>
        <taxon>Chromatiales</taxon>
        <taxon>Ectothiorhodospiraceae</taxon>
        <taxon>Acidihalobacter</taxon>
    </lineage>
</organism>
<dbReference type="Proteomes" id="UP000243807">
    <property type="component" value="Chromosome"/>
</dbReference>
<protein>
    <recommendedName>
        <fullName evidence="3">Lipoprotein</fullName>
    </recommendedName>
</protein>
<keyword evidence="2" id="KW-1185">Reference proteome</keyword>
<dbReference type="KEGG" id="afy:BW247_05195"/>
<sequence>MIALNRTTLTAASIAALVSLGGCSVLPTRYNTPPLNQTAPLAGHPFVVGTVTSLPKAQMTRYGSVCLPDWMYNAMFRYDVNKVFHHLGLNKGVGKPVVVNFKVKTEVFSTNMGFGSFYTVYAHYDGLKTRIHMGSSMNYSRQPYGMA</sequence>
<evidence type="ECO:0000313" key="1">
    <source>
        <dbReference type="EMBL" id="APZ42565.1"/>
    </source>
</evidence>
<name>A0A1P8UFE8_9GAMM</name>
<reference evidence="1 2" key="1">
    <citation type="submission" date="2017-01" db="EMBL/GenBank/DDBJ databases">
        <title>Draft sequence of Acidihalobacter ferrooxidans strain DSM 14175 (strain V8).</title>
        <authorList>
            <person name="Khaleque H.N."/>
            <person name="Ramsay J.P."/>
            <person name="Murphy R.J.T."/>
            <person name="Kaksonen A.H."/>
            <person name="Boxall N.J."/>
            <person name="Watkin E.L.J."/>
        </authorList>
    </citation>
    <scope>NUCLEOTIDE SEQUENCE [LARGE SCALE GENOMIC DNA]</scope>
    <source>
        <strain evidence="1 2">V8</strain>
    </source>
</reference>
<dbReference type="EMBL" id="CP019434">
    <property type="protein sequence ID" value="APZ42565.1"/>
    <property type="molecule type" value="Genomic_DNA"/>
</dbReference>
<dbReference type="PROSITE" id="PS51257">
    <property type="entry name" value="PROKAR_LIPOPROTEIN"/>
    <property type="match status" value="1"/>
</dbReference>
<evidence type="ECO:0000313" key="2">
    <source>
        <dbReference type="Proteomes" id="UP000243807"/>
    </source>
</evidence>
<dbReference type="RefSeq" id="WP_076836219.1">
    <property type="nucleotide sequence ID" value="NZ_CP019434.1"/>
</dbReference>